<evidence type="ECO:0000313" key="2">
    <source>
        <dbReference type="Proteomes" id="UP001139199"/>
    </source>
</evidence>
<gene>
    <name evidence="1" type="ORF">LG649_14855</name>
</gene>
<protein>
    <recommendedName>
        <fullName evidence="3">Polyketide cyclase/dehydrase/lipid transport protein</fullName>
    </recommendedName>
</protein>
<evidence type="ECO:0000313" key="1">
    <source>
        <dbReference type="EMBL" id="MCB4800129.1"/>
    </source>
</evidence>
<dbReference type="EMBL" id="JAJAPW010000009">
    <property type="protein sequence ID" value="MCB4800129.1"/>
    <property type="molecule type" value="Genomic_DNA"/>
</dbReference>
<dbReference type="AlphaFoldDB" id="A0A9X1L547"/>
<accession>A0A9X1L547</accession>
<comment type="caution">
    <text evidence="1">The sequence shown here is derived from an EMBL/GenBank/DDBJ whole genome shotgun (WGS) entry which is preliminary data.</text>
</comment>
<organism evidence="1 2">
    <name type="scientific">Neotamlana laminarinivorans</name>
    <dbReference type="NCBI Taxonomy" id="2883124"/>
    <lineage>
        <taxon>Bacteria</taxon>
        <taxon>Pseudomonadati</taxon>
        <taxon>Bacteroidota</taxon>
        <taxon>Flavobacteriia</taxon>
        <taxon>Flavobacteriales</taxon>
        <taxon>Flavobacteriaceae</taxon>
        <taxon>Neotamlana</taxon>
    </lineage>
</organism>
<dbReference type="InterPro" id="IPR019587">
    <property type="entry name" value="Polyketide_cyclase/dehydratase"/>
</dbReference>
<dbReference type="SUPFAM" id="SSF55961">
    <property type="entry name" value="Bet v1-like"/>
    <property type="match status" value="1"/>
</dbReference>
<name>A0A9X1L547_9FLAO</name>
<reference evidence="1" key="1">
    <citation type="submission" date="2021-10" db="EMBL/GenBank/DDBJ databases">
        <title>Tamlana sargassums sp. nov., and Tamlana laminarinivorans sp. nov., two new bacteria isolated from the brown alga.</title>
        <authorList>
            <person name="Li J."/>
        </authorList>
    </citation>
    <scope>NUCLEOTIDE SEQUENCE</scope>
    <source>
        <strain evidence="1">PT2-4</strain>
    </source>
</reference>
<dbReference type="InterPro" id="IPR023393">
    <property type="entry name" value="START-like_dom_sf"/>
</dbReference>
<keyword evidence="2" id="KW-1185">Reference proteome</keyword>
<dbReference type="Proteomes" id="UP001139199">
    <property type="component" value="Unassembled WGS sequence"/>
</dbReference>
<evidence type="ECO:0008006" key="3">
    <source>
        <dbReference type="Google" id="ProtNLM"/>
    </source>
</evidence>
<dbReference type="Gene3D" id="3.30.530.20">
    <property type="match status" value="1"/>
</dbReference>
<proteinExistence type="predicted"/>
<dbReference type="Pfam" id="PF10604">
    <property type="entry name" value="Polyketide_cyc2"/>
    <property type="match status" value="1"/>
</dbReference>
<sequence>MKKMIVTIIVGAVILFLVIGFYNASKLQHIHIQKSVTINSDIETAFTNVLYLKNFPKWSPFYEADPSQKTEVKGNDGQVGAQFHWNGNKGKDLGYQEIKEIKPLEYIKMECDIQKPFKANPTFEYSFSKTGNGVKVTQDFNLKSGLVDSFFMWLFGAKKDMAKMNARGMELLKIASEK</sequence>